<feature type="transmembrane region" description="Helical" evidence="5">
    <location>
        <begin position="21"/>
        <end position="40"/>
    </location>
</feature>
<feature type="transmembrane region" description="Helical" evidence="5">
    <location>
        <begin position="61"/>
        <end position="80"/>
    </location>
</feature>
<comment type="subcellular location">
    <subcellularLocation>
        <location evidence="1">Membrane</location>
        <topology evidence="1">Multi-pass membrane protein</topology>
    </subcellularLocation>
</comment>
<feature type="transmembrane region" description="Helical" evidence="5">
    <location>
        <begin position="387"/>
        <end position="405"/>
    </location>
</feature>
<feature type="transmembrane region" description="Helical" evidence="5">
    <location>
        <begin position="218"/>
        <end position="238"/>
    </location>
</feature>
<keyword evidence="3 5" id="KW-1133">Transmembrane helix</keyword>
<name>A0A845V3F6_9GAMM</name>
<feature type="transmembrane region" description="Helical" evidence="5">
    <location>
        <begin position="86"/>
        <end position="119"/>
    </location>
</feature>
<dbReference type="Pfam" id="PF01566">
    <property type="entry name" value="Nramp"/>
    <property type="match status" value="1"/>
</dbReference>
<evidence type="ECO:0000256" key="4">
    <source>
        <dbReference type="ARBA" id="ARBA00023136"/>
    </source>
</evidence>
<feature type="transmembrane region" description="Helical" evidence="5">
    <location>
        <begin position="169"/>
        <end position="197"/>
    </location>
</feature>
<evidence type="ECO:0000256" key="3">
    <source>
        <dbReference type="ARBA" id="ARBA00022989"/>
    </source>
</evidence>
<accession>A0A845V3F6</accession>
<comment type="caution">
    <text evidence="6">The sequence shown here is derived from an EMBL/GenBank/DDBJ whole genome shotgun (WGS) entry which is preliminary data.</text>
</comment>
<feature type="transmembrane region" description="Helical" evidence="5">
    <location>
        <begin position="267"/>
        <end position="287"/>
    </location>
</feature>
<evidence type="ECO:0000256" key="5">
    <source>
        <dbReference type="SAM" id="Phobius"/>
    </source>
</evidence>
<dbReference type="AlphaFoldDB" id="A0A845V3F6"/>
<protein>
    <submittedName>
        <fullName evidence="6">Divalent metal cation transporter</fullName>
    </submittedName>
</protein>
<reference evidence="6 7" key="1">
    <citation type="submission" date="2020-02" db="EMBL/GenBank/DDBJ databases">
        <authorList>
            <person name="Zhang X.-Y."/>
        </authorList>
    </citation>
    <scope>NUCLEOTIDE SEQUENCE [LARGE SCALE GENOMIC DNA]</scope>
    <source>
        <strain evidence="6 7">C33</strain>
    </source>
</reference>
<proteinExistence type="predicted"/>
<dbReference type="EMBL" id="JAAGSC010000040">
    <property type="protein sequence ID" value="NDY95756.1"/>
    <property type="molecule type" value="Genomic_DNA"/>
</dbReference>
<sequence length="408" mass="43543">MAGAAIGVSHLVQATRAGAEYGLSLLALVILACVLKYPFIEFGPRYAAATGESLIRGYQRLGKWALGLFALITVATMLIIQASVTLVTAGLAGLVLGIDATITQLSFGVLIACITVLALGRFAALDGLMKIIIAALAISTTAAVLLASGTPAEHVSLNPFSGFDQVWTAAGVAFVLALLGWMPIPLDVAAWHSLWTLERARQTGVAPSVRHALFDCRIGYLGATATAVIFLLLGALIMHGSGERFPPQAVAFSGQLVDLYAASLGEWSRSLIAIAALTAMFSTTLAVTDAYPRVLRAVIEISGAARVDRTGRQLDLHRGRYITALLIVTIGALMIILFFGQRFTVLIDFATTVSFLAAPLLAWLNIRVITADFMPEQHRPGPGMMRLAWTGFGFLVVFCLIWLGWRIF</sequence>
<gene>
    <name evidence="6" type="ORF">G3I74_08455</name>
</gene>
<feature type="transmembrane region" description="Helical" evidence="5">
    <location>
        <begin position="345"/>
        <end position="366"/>
    </location>
</feature>
<keyword evidence="7" id="KW-1185">Reference proteome</keyword>
<dbReference type="InterPro" id="IPR001046">
    <property type="entry name" value="NRAMP_fam"/>
</dbReference>
<evidence type="ECO:0000256" key="1">
    <source>
        <dbReference type="ARBA" id="ARBA00004141"/>
    </source>
</evidence>
<evidence type="ECO:0000313" key="7">
    <source>
        <dbReference type="Proteomes" id="UP000484885"/>
    </source>
</evidence>
<feature type="transmembrane region" description="Helical" evidence="5">
    <location>
        <begin position="131"/>
        <end position="149"/>
    </location>
</feature>
<evidence type="ECO:0000256" key="2">
    <source>
        <dbReference type="ARBA" id="ARBA00022692"/>
    </source>
</evidence>
<feature type="transmembrane region" description="Helical" evidence="5">
    <location>
        <begin position="321"/>
        <end position="339"/>
    </location>
</feature>
<dbReference type="GO" id="GO:0016020">
    <property type="term" value="C:membrane"/>
    <property type="evidence" value="ECO:0007669"/>
    <property type="project" value="UniProtKB-SubCell"/>
</dbReference>
<keyword evidence="4 5" id="KW-0472">Membrane</keyword>
<keyword evidence="2 5" id="KW-0812">Transmembrane</keyword>
<dbReference type="Proteomes" id="UP000484885">
    <property type="component" value="Unassembled WGS sequence"/>
</dbReference>
<organism evidence="6 7">
    <name type="scientific">Wenzhouxiangella limi</name>
    <dbReference type="NCBI Taxonomy" id="2707351"/>
    <lineage>
        <taxon>Bacteria</taxon>
        <taxon>Pseudomonadati</taxon>
        <taxon>Pseudomonadota</taxon>
        <taxon>Gammaproteobacteria</taxon>
        <taxon>Chromatiales</taxon>
        <taxon>Wenzhouxiangellaceae</taxon>
        <taxon>Wenzhouxiangella</taxon>
    </lineage>
</organism>
<evidence type="ECO:0000313" key="6">
    <source>
        <dbReference type="EMBL" id="NDY95756.1"/>
    </source>
</evidence>
<dbReference type="GO" id="GO:0046873">
    <property type="term" value="F:metal ion transmembrane transporter activity"/>
    <property type="evidence" value="ECO:0007669"/>
    <property type="project" value="InterPro"/>
</dbReference>